<gene>
    <name evidence="9" type="ORF">SOCG_01897</name>
</gene>
<dbReference type="PANTHER" id="PTHR13044:SF14">
    <property type="entry name" value="CRYPTOCEPHAL, ISOFORM A"/>
    <property type="match status" value="1"/>
</dbReference>
<dbReference type="SMART" id="SM00338">
    <property type="entry name" value="BRLZ"/>
    <property type="match status" value="1"/>
</dbReference>
<keyword evidence="2" id="KW-0805">Transcription regulation</keyword>
<dbReference type="Gene3D" id="1.20.5.170">
    <property type="match status" value="1"/>
</dbReference>
<accession>S9PUM7</accession>
<dbReference type="RefSeq" id="XP_013020304.1">
    <property type="nucleotide sequence ID" value="XM_013164850.1"/>
</dbReference>
<dbReference type="Proteomes" id="UP000016088">
    <property type="component" value="Unassembled WGS sequence"/>
</dbReference>
<evidence type="ECO:0000256" key="6">
    <source>
        <dbReference type="SAM" id="Coils"/>
    </source>
</evidence>
<dbReference type="PROSITE" id="PS50217">
    <property type="entry name" value="BZIP"/>
    <property type="match status" value="1"/>
</dbReference>
<protein>
    <recommendedName>
        <fullName evidence="8">BZIP domain-containing protein</fullName>
    </recommendedName>
</protein>
<sequence>MEADGSIRNSTTVSHGQPVSPRSSTLYEPFLQSKDYAPLQYTQCTPESGFPVAYGNATASSKEEKLISAEQLEDGIEGGGGGGGGGERKRESSVGDDWRGSLSDLSIQQMSCSPNEATLRSSFDGVVGVVEDKERRRRNTLASARFRQRRKAKEQYLEQTVQEYEKKIKQLEQRIYELELETKWFKDLIRPVRVGDVGNARTKPSI</sequence>
<dbReference type="InterPro" id="IPR004827">
    <property type="entry name" value="bZIP"/>
</dbReference>
<dbReference type="GO" id="GO:0001228">
    <property type="term" value="F:DNA-binding transcription activator activity, RNA polymerase II-specific"/>
    <property type="evidence" value="ECO:0007669"/>
    <property type="project" value="TreeGrafter"/>
</dbReference>
<keyword evidence="10" id="KW-1185">Reference proteome</keyword>
<dbReference type="CDD" id="cd14705">
    <property type="entry name" value="bZIP_Zip1"/>
    <property type="match status" value="1"/>
</dbReference>
<feature type="coiled-coil region" evidence="6">
    <location>
        <begin position="154"/>
        <end position="181"/>
    </location>
</feature>
<evidence type="ECO:0000313" key="9">
    <source>
        <dbReference type="EMBL" id="EPX71682.1"/>
    </source>
</evidence>
<evidence type="ECO:0000256" key="3">
    <source>
        <dbReference type="ARBA" id="ARBA00023125"/>
    </source>
</evidence>
<feature type="domain" description="BZIP" evidence="8">
    <location>
        <begin position="129"/>
        <end position="192"/>
    </location>
</feature>
<dbReference type="InterPro" id="IPR046347">
    <property type="entry name" value="bZIP_sf"/>
</dbReference>
<evidence type="ECO:0000256" key="1">
    <source>
        <dbReference type="ARBA" id="ARBA00004123"/>
    </source>
</evidence>
<dbReference type="GO" id="GO:0005634">
    <property type="term" value="C:nucleus"/>
    <property type="evidence" value="ECO:0007669"/>
    <property type="project" value="UniProtKB-SubCell"/>
</dbReference>
<evidence type="ECO:0000256" key="7">
    <source>
        <dbReference type="SAM" id="MobiDB-lite"/>
    </source>
</evidence>
<feature type="compositionally biased region" description="Polar residues" evidence="7">
    <location>
        <begin position="7"/>
        <end position="26"/>
    </location>
</feature>
<dbReference type="PANTHER" id="PTHR13044">
    <property type="entry name" value="ACTIVATING TRANSCRIPTION FACTOR ATF 4/5"/>
    <property type="match status" value="1"/>
</dbReference>
<feature type="region of interest" description="Disordered" evidence="7">
    <location>
        <begin position="1"/>
        <end position="27"/>
    </location>
</feature>
<organism evidence="9 10">
    <name type="scientific">Schizosaccharomyces octosporus (strain yFS286)</name>
    <name type="common">Fission yeast</name>
    <name type="synonym">Octosporomyces octosporus</name>
    <dbReference type="NCBI Taxonomy" id="483514"/>
    <lineage>
        <taxon>Eukaryota</taxon>
        <taxon>Fungi</taxon>
        <taxon>Dikarya</taxon>
        <taxon>Ascomycota</taxon>
        <taxon>Taphrinomycotina</taxon>
        <taxon>Schizosaccharomycetes</taxon>
        <taxon>Schizosaccharomycetales</taxon>
        <taxon>Schizosaccharomycetaceae</taxon>
        <taxon>Schizosaccharomyces</taxon>
    </lineage>
</organism>
<dbReference type="OrthoDB" id="1939598at2759"/>
<dbReference type="VEuPathDB" id="FungiDB:SOCG_01897"/>
<proteinExistence type="predicted"/>
<dbReference type="AlphaFoldDB" id="S9PUM7"/>
<evidence type="ECO:0000256" key="4">
    <source>
        <dbReference type="ARBA" id="ARBA00023163"/>
    </source>
</evidence>
<feature type="region of interest" description="Disordered" evidence="7">
    <location>
        <begin position="55"/>
        <end position="100"/>
    </location>
</feature>
<keyword evidence="4" id="KW-0804">Transcription</keyword>
<dbReference type="EMBL" id="KE503208">
    <property type="protein sequence ID" value="EPX71682.1"/>
    <property type="molecule type" value="Genomic_DNA"/>
</dbReference>
<name>S9PUM7_SCHOY</name>
<evidence type="ECO:0000313" key="10">
    <source>
        <dbReference type="Proteomes" id="UP000016088"/>
    </source>
</evidence>
<evidence type="ECO:0000256" key="5">
    <source>
        <dbReference type="ARBA" id="ARBA00023242"/>
    </source>
</evidence>
<dbReference type="HOGENOM" id="CLU_1372922_0_0_1"/>
<evidence type="ECO:0000259" key="8">
    <source>
        <dbReference type="PROSITE" id="PS50217"/>
    </source>
</evidence>
<reference evidence="9 10" key="1">
    <citation type="journal article" date="2011" name="Science">
        <title>Comparative functional genomics of the fission yeasts.</title>
        <authorList>
            <person name="Rhind N."/>
            <person name="Chen Z."/>
            <person name="Yassour M."/>
            <person name="Thompson D.A."/>
            <person name="Haas B.J."/>
            <person name="Habib N."/>
            <person name="Wapinski I."/>
            <person name="Roy S."/>
            <person name="Lin M.F."/>
            <person name="Heiman D.I."/>
            <person name="Young S.K."/>
            <person name="Furuya K."/>
            <person name="Guo Y."/>
            <person name="Pidoux A."/>
            <person name="Chen H.M."/>
            <person name="Robbertse B."/>
            <person name="Goldberg J.M."/>
            <person name="Aoki K."/>
            <person name="Bayne E.H."/>
            <person name="Berlin A.M."/>
            <person name="Desjardins C.A."/>
            <person name="Dobbs E."/>
            <person name="Dukaj L."/>
            <person name="Fan L."/>
            <person name="FitzGerald M.G."/>
            <person name="French C."/>
            <person name="Gujja S."/>
            <person name="Hansen K."/>
            <person name="Keifenheim D."/>
            <person name="Levin J.Z."/>
            <person name="Mosher R.A."/>
            <person name="Mueller C.A."/>
            <person name="Pfiffner J."/>
            <person name="Priest M."/>
            <person name="Russ C."/>
            <person name="Smialowska A."/>
            <person name="Swoboda P."/>
            <person name="Sykes S.M."/>
            <person name="Vaughn M."/>
            <person name="Vengrova S."/>
            <person name="Yoder R."/>
            <person name="Zeng Q."/>
            <person name="Allshire R."/>
            <person name="Baulcombe D."/>
            <person name="Birren B.W."/>
            <person name="Brown W."/>
            <person name="Ekwall K."/>
            <person name="Kellis M."/>
            <person name="Leatherwood J."/>
            <person name="Levin H."/>
            <person name="Margalit H."/>
            <person name="Martienssen R."/>
            <person name="Nieduszynski C.A."/>
            <person name="Spatafora J.W."/>
            <person name="Friedman N."/>
            <person name="Dalgaard J.Z."/>
            <person name="Baumann P."/>
            <person name="Niki H."/>
            <person name="Regev A."/>
            <person name="Nusbaum C."/>
        </authorList>
    </citation>
    <scope>NUCLEOTIDE SEQUENCE [LARGE SCALE GENOMIC DNA]</scope>
    <source>
        <strain evidence="10">yFS286</strain>
    </source>
</reference>
<keyword evidence="5" id="KW-0539">Nucleus</keyword>
<dbReference type="GeneID" id="25030877"/>
<dbReference type="SUPFAM" id="SSF57959">
    <property type="entry name" value="Leucine zipper domain"/>
    <property type="match status" value="1"/>
</dbReference>
<feature type="compositionally biased region" description="Basic and acidic residues" evidence="7">
    <location>
        <begin position="86"/>
        <end position="99"/>
    </location>
</feature>
<dbReference type="Pfam" id="PF07716">
    <property type="entry name" value="bZIP_2"/>
    <property type="match status" value="1"/>
</dbReference>
<keyword evidence="3" id="KW-0238">DNA-binding</keyword>
<dbReference type="GO" id="GO:0000977">
    <property type="term" value="F:RNA polymerase II transcription regulatory region sequence-specific DNA binding"/>
    <property type="evidence" value="ECO:0007669"/>
    <property type="project" value="TreeGrafter"/>
</dbReference>
<evidence type="ECO:0000256" key="2">
    <source>
        <dbReference type="ARBA" id="ARBA00023015"/>
    </source>
</evidence>
<comment type="subcellular location">
    <subcellularLocation>
        <location evidence="1">Nucleus</location>
    </subcellularLocation>
</comment>
<dbReference type="PROSITE" id="PS00036">
    <property type="entry name" value="BZIP_BASIC"/>
    <property type="match status" value="1"/>
</dbReference>
<keyword evidence="6" id="KW-0175">Coiled coil</keyword>